<dbReference type="PANTHER" id="PTHR34039:SF1">
    <property type="entry name" value="UPF0102 PROTEIN YRAN"/>
    <property type="match status" value="1"/>
</dbReference>
<dbReference type="InterPro" id="IPR011856">
    <property type="entry name" value="tRNA_endonuc-like_dom_sf"/>
</dbReference>
<organism evidence="3 4">
    <name type="scientific">Candidatus Falkowbacteria bacterium RIFCSPLOWO2_02_FULL_45_21</name>
    <dbReference type="NCBI Taxonomy" id="1797989"/>
    <lineage>
        <taxon>Bacteria</taxon>
        <taxon>Candidatus Falkowiibacteriota</taxon>
    </lineage>
</organism>
<dbReference type="Gene3D" id="3.40.1350.10">
    <property type="match status" value="1"/>
</dbReference>
<evidence type="ECO:0000256" key="1">
    <source>
        <dbReference type="ARBA" id="ARBA00006738"/>
    </source>
</evidence>
<dbReference type="PANTHER" id="PTHR34039">
    <property type="entry name" value="UPF0102 PROTEIN YRAN"/>
    <property type="match status" value="1"/>
</dbReference>
<dbReference type="STRING" id="1797989.A3H66_02195"/>
<dbReference type="GO" id="GO:0003676">
    <property type="term" value="F:nucleic acid binding"/>
    <property type="evidence" value="ECO:0007669"/>
    <property type="project" value="InterPro"/>
</dbReference>
<evidence type="ECO:0000313" key="4">
    <source>
        <dbReference type="Proteomes" id="UP000178783"/>
    </source>
</evidence>
<comment type="caution">
    <text evidence="3">The sequence shown here is derived from an EMBL/GenBank/DDBJ whole genome shotgun (WGS) entry which is preliminary data.</text>
</comment>
<dbReference type="EMBL" id="MFFW01000031">
    <property type="protein sequence ID" value="OGF24219.1"/>
    <property type="molecule type" value="Genomic_DNA"/>
</dbReference>
<evidence type="ECO:0000256" key="2">
    <source>
        <dbReference type="HAMAP-Rule" id="MF_00048"/>
    </source>
</evidence>
<comment type="similarity">
    <text evidence="1 2">Belongs to the UPF0102 family.</text>
</comment>
<dbReference type="HAMAP" id="MF_00048">
    <property type="entry name" value="UPF0102"/>
    <property type="match status" value="1"/>
</dbReference>
<gene>
    <name evidence="3" type="ORF">A3H66_02195</name>
</gene>
<protein>
    <recommendedName>
        <fullName evidence="2">UPF0102 protein A3H66_02195</fullName>
    </recommendedName>
</protein>
<name>A0A1F5SC42_9BACT</name>
<proteinExistence type="inferred from homology"/>
<sequence length="119" mass="13585">MSHNQAIGEFGEKLAKNYLIKQGYKIVDLNIKLSHQELDIVARKNGLTVFIEVKTRISQIYGPAEEAFALAKSNRFKRGIEMFIKNNKISADDIRADLIAVDINRLKKTAKIKHFKDIL</sequence>
<dbReference type="Pfam" id="PF02021">
    <property type="entry name" value="UPF0102"/>
    <property type="match status" value="1"/>
</dbReference>
<dbReference type="InterPro" id="IPR003509">
    <property type="entry name" value="UPF0102_YraN-like"/>
</dbReference>
<dbReference type="SUPFAM" id="SSF52980">
    <property type="entry name" value="Restriction endonuclease-like"/>
    <property type="match status" value="1"/>
</dbReference>
<accession>A0A1F5SC42</accession>
<reference evidence="3 4" key="1">
    <citation type="journal article" date="2016" name="Nat. Commun.">
        <title>Thousands of microbial genomes shed light on interconnected biogeochemical processes in an aquifer system.</title>
        <authorList>
            <person name="Anantharaman K."/>
            <person name="Brown C.T."/>
            <person name="Hug L.A."/>
            <person name="Sharon I."/>
            <person name="Castelle C.J."/>
            <person name="Probst A.J."/>
            <person name="Thomas B.C."/>
            <person name="Singh A."/>
            <person name="Wilkins M.J."/>
            <person name="Karaoz U."/>
            <person name="Brodie E.L."/>
            <person name="Williams K.H."/>
            <person name="Hubbard S.S."/>
            <person name="Banfield J.F."/>
        </authorList>
    </citation>
    <scope>NUCLEOTIDE SEQUENCE [LARGE SCALE GENOMIC DNA]</scope>
</reference>
<dbReference type="InterPro" id="IPR011335">
    <property type="entry name" value="Restrct_endonuc-II-like"/>
</dbReference>
<evidence type="ECO:0000313" key="3">
    <source>
        <dbReference type="EMBL" id="OGF24219.1"/>
    </source>
</evidence>
<dbReference type="AlphaFoldDB" id="A0A1F5SC42"/>
<dbReference type="Proteomes" id="UP000178783">
    <property type="component" value="Unassembled WGS sequence"/>
</dbReference>